<dbReference type="Gene3D" id="2.30.40.10">
    <property type="entry name" value="Urease, subunit C, domain 1"/>
    <property type="match status" value="1"/>
</dbReference>
<dbReference type="PANTHER" id="PTHR11647:SF1">
    <property type="entry name" value="COLLAPSIN RESPONSE MEDIATOR PROTEIN"/>
    <property type="match status" value="1"/>
</dbReference>
<accession>A0A6J6GHJ1</accession>
<evidence type="ECO:0000313" key="3">
    <source>
        <dbReference type="EMBL" id="CAB4777818.1"/>
    </source>
</evidence>
<evidence type="ECO:0000313" key="2">
    <source>
        <dbReference type="EMBL" id="CAB4599349.1"/>
    </source>
</evidence>
<protein>
    <submittedName>
        <fullName evidence="2">Unannotated protein</fullName>
    </submittedName>
</protein>
<organism evidence="2">
    <name type="scientific">freshwater metagenome</name>
    <dbReference type="NCBI Taxonomy" id="449393"/>
    <lineage>
        <taxon>unclassified sequences</taxon>
        <taxon>metagenomes</taxon>
        <taxon>ecological metagenomes</taxon>
    </lineage>
</organism>
<dbReference type="SUPFAM" id="SSF51338">
    <property type="entry name" value="Composite domain of metallo-dependent hydrolases"/>
    <property type="match status" value="1"/>
</dbReference>
<proteinExistence type="predicted"/>
<dbReference type="GO" id="GO:0005829">
    <property type="term" value="C:cytosol"/>
    <property type="evidence" value="ECO:0007669"/>
    <property type="project" value="TreeGrafter"/>
</dbReference>
<dbReference type="SUPFAM" id="SSF51556">
    <property type="entry name" value="Metallo-dependent hydrolases"/>
    <property type="match status" value="1"/>
</dbReference>
<name>A0A6J6GHJ1_9ZZZZ</name>
<dbReference type="InterPro" id="IPR011059">
    <property type="entry name" value="Metal-dep_hydrolase_composite"/>
</dbReference>
<dbReference type="GO" id="GO:0016811">
    <property type="term" value="F:hydrolase activity, acting on carbon-nitrogen (but not peptide) bonds, in linear amides"/>
    <property type="evidence" value="ECO:0007669"/>
    <property type="project" value="InterPro"/>
</dbReference>
<dbReference type="Pfam" id="PF07969">
    <property type="entry name" value="Amidohydro_3"/>
    <property type="match status" value="1"/>
</dbReference>
<dbReference type="InterPro" id="IPR023100">
    <property type="entry name" value="D-aminoacylase_insert_dom_sf"/>
</dbReference>
<sequence length="531" mass="58648">MIDIAILGGLVIDGTGAQRYQADVGILNDQIVEIGRVSAANREIDATGLIVSPGFVDPHSHSDFTMHVNPLAQSTVRQGVTTEIVGNCGFSSAPITPKSVKQITGRLKGYGFEGDPAWRTMDEYFSHIEADGVSANFAFFIGHNSLRHAAGLDGDETVTDEHLKIMSDLVAESMEAGALGLSTGLEFLPGKFAKTEEIEHLAKVVGKYGGVYTSHVRNRDSEIFSSMSEFLQIAKTGNVVAQLSHFNVRFDTNAPENAWERAVGMLVAEKDKGLDVAADTTPFRFGLGGMSAILPEWLLKDGYANVALALKESTVRDRLKSDCDRYWRYIHKGQWSRVRLQGSLHYPEFTGMSFPEIAKEMKQDEWDCYFDILMAAGPDMDKVIMFGENMTEAHLAEMISHPDFSLGVDGFTSVDHGALADATQSQFPYCGHIEFLAHHVREKKTLTLESAIHKMSSKPAQRFALKTRGEIKENWFADLVIFDADKVRSDSTLENPCVYPVGIQQVIVNGTIVVDESQHTLKRPGRVLRRK</sequence>
<dbReference type="Gene3D" id="3.20.20.140">
    <property type="entry name" value="Metal-dependent hydrolases"/>
    <property type="match status" value="1"/>
</dbReference>
<dbReference type="GO" id="GO:0016812">
    <property type="term" value="F:hydrolase activity, acting on carbon-nitrogen (but not peptide) bonds, in cyclic amides"/>
    <property type="evidence" value="ECO:0007669"/>
    <property type="project" value="TreeGrafter"/>
</dbReference>
<dbReference type="EMBL" id="CAEZUJ010000020">
    <property type="protein sequence ID" value="CAB4599349.1"/>
    <property type="molecule type" value="Genomic_DNA"/>
</dbReference>
<dbReference type="Gene3D" id="3.30.1490.130">
    <property type="entry name" value="D-aminoacylase. Domain 3"/>
    <property type="match status" value="1"/>
</dbReference>
<dbReference type="PANTHER" id="PTHR11647">
    <property type="entry name" value="HYDRANTOINASE/DIHYDROPYRIMIDINASE FAMILY MEMBER"/>
    <property type="match status" value="1"/>
</dbReference>
<feature type="domain" description="Amidohydrolase 3" evidence="1">
    <location>
        <begin position="42"/>
        <end position="514"/>
    </location>
</feature>
<dbReference type="InterPro" id="IPR032466">
    <property type="entry name" value="Metal_Hydrolase"/>
</dbReference>
<gene>
    <name evidence="2" type="ORF">UFOPK1811_00674</name>
    <name evidence="3" type="ORF">UFOPK2922_00784</name>
</gene>
<dbReference type="InterPro" id="IPR050378">
    <property type="entry name" value="Metallo-dep_Hydrolases_sf"/>
</dbReference>
<dbReference type="AlphaFoldDB" id="A0A6J6GHJ1"/>
<evidence type="ECO:0000259" key="1">
    <source>
        <dbReference type="Pfam" id="PF07969"/>
    </source>
</evidence>
<dbReference type="InterPro" id="IPR013108">
    <property type="entry name" value="Amidohydro_3"/>
</dbReference>
<dbReference type="EMBL" id="CAEZZS010000031">
    <property type="protein sequence ID" value="CAB4777818.1"/>
    <property type="molecule type" value="Genomic_DNA"/>
</dbReference>
<reference evidence="2" key="1">
    <citation type="submission" date="2020-05" db="EMBL/GenBank/DDBJ databases">
        <authorList>
            <person name="Chiriac C."/>
            <person name="Salcher M."/>
            <person name="Ghai R."/>
            <person name="Kavagutti S V."/>
        </authorList>
    </citation>
    <scope>NUCLEOTIDE SEQUENCE</scope>
</reference>